<dbReference type="InterPro" id="IPR036259">
    <property type="entry name" value="MFS_trans_sf"/>
</dbReference>
<accession>A0A3M9YI56</accession>
<feature type="transmembrane region" description="Helical" evidence="3">
    <location>
        <begin position="409"/>
        <end position="429"/>
    </location>
</feature>
<dbReference type="Gene3D" id="1.20.1250.20">
    <property type="entry name" value="MFS general substrate transporter like domains"/>
    <property type="match status" value="2"/>
</dbReference>
<dbReference type="PROSITE" id="PS50850">
    <property type="entry name" value="MFS"/>
    <property type="match status" value="1"/>
</dbReference>
<comment type="similarity">
    <text evidence="2">Belongs to the major facilitator superfamily. Monocarboxylate porter (TC 2.A.1.13) family.</text>
</comment>
<feature type="transmembrane region" description="Helical" evidence="3">
    <location>
        <begin position="341"/>
        <end position="366"/>
    </location>
</feature>
<dbReference type="Pfam" id="PF07690">
    <property type="entry name" value="MFS_1"/>
    <property type="match status" value="1"/>
</dbReference>
<evidence type="ECO:0000256" key="3">
    <source>
        <dbReference type="SAM" id="Phobius"/>
    </source>
</evidence>
<evidence type="ECO:0000313" key="6">
    <source>
        <dbReference type="Proteomes" id="UP000267145"/>
    </source>
</evidence>
<dbReference type="InterPro" id="IPR011701">
    <property type="entry name" value="MFS"/>
</dbReference>
<comment type="caution">
    <text evidence="5">The sequence shown here is derived from an EMBL/GenBank/DDBJ whole genome shotgun (WGS) entry which is preliminary data.</text>
</comment>
<feature type="transmembrane region" description="Helical" evidence="3">
    <location>
        <begin position="316"/>
        <end position="335"/>
    </location>
</feature>
<organism evidence="5 6">
    <name type="scientific">Verticillium nonalfalfae</name>
    <dbReference type="NCBI Taxonomy" id="1051616"/>
    <lineage>
        <taxon>Eukaryota</taxon>
        <taxon>Fungi</taxon>
        <taxon>Dikarya</taxon>
        <taxon>Ascomycota</taxon>
        <taxon>Pezizomycotina</taxon>
        <taxon>Sordariomycetes</taxon>
        <taxon>Hypocreomycetidae</taxon>
        <taxon>Glomerellales</taxon>
        <taxon>Plectosphaerellaceae</taxon>
        <taxon>Verticillium</taxon>
    </lineage>
</organism>
<protein>
    <recommendedName>
        <fullName evidence="4">Major facilitator superfamily (MFS) profile domain-containing protein</fullName>
    </recommendedName>
</protein>
<keyword evidence="3" id="KW-1133">Transmembrane helix</keyword>
<feature type="transmembrane region" description="Helical" evidence="3">
    <location>
        <begin position="251"/>
        <end position="270"/>
    </location>
</feature>
<keyword evidence="3" id="KW-0472">Membrane</keyword>
<keyword evidence="3" id="KW-0812">Transmembrane</keyword>
<evidence type="ECO:0000313" key="5">
    <source>
        <dbReference type="EMBL" id="RNJ59622.1"/>
    </source>
</evidence>
<dbReference type="GO" id="GO:0022857">
    <property type="term" value="F:transmembrane transporter activity"/>
    <property type="evidence" value="ECO:0007669"/>
    <property type="project" value="InterPro"/>
</dbReference>
<sequence>MTTNNGITVEMPRGEAVEMQTDDEAVEHLTNVTSVEPAPPNGGYAWVCTLCVFLVNSHTWGINSSWAVIMAHYSNESTDLKASHFEYAIIGGLSISQALLCSPVATQCHKHLGMRATMLIGSFIIFVSLLSSSFVTKVWQLVLAQGMCFGWGMGFLYITASSVLPPWFSTKRSLAVGLSTSGAGIGGLIYSLVTNTAIDRFGVRWAYRILAVCALVANVVASLFLRETGGKAHRVARRDELRFNPRDFGRVEVLLVMVWGIATELGYIVLLYSLPSYAASVGMTPTQGSIANALLNLGLGLGRPLVGYFSDTVGRINMAMLMTALCAVFCFALWIPAQGFALLGAFAVLAGATCGTFWGTITPVLVEVVGMKKMAGTFGVVCLSMVLPTTFAEVAAIEMSVGSDGKDFTSAQVFVAFMFVAGALSMWMLRSWKIFDSETERPVAPAPRSRYGVSWLAPRFLFRLWHV</sequence>
<keyword evidence="6" id="KW-1185">Reference proteome</keyword>
<dbReference type="GO" id="GO:0016020">
    <property type="term" value="C:membrane"/>
    <property type="evidence" value="ECO:0007669"/>
    <property type="project" value="UniProtKB-SubCell"/>
</dbReference>
<dbReference type="InterPro" id="IPR050327">
    <property type="entry name" value="Proton-linked_MCT"/>
</dbReference>
<evidence type="ECO:0000256" key="2">
    <source>
        <dbReference type="ARBA" id="ARBA00006727"/>
    </source>
</evidence>
<evidence type="ECO:0000256" key="1">
    <source>
        <dbReference type="ARBA" id="ARBA00004141"/>
    </source>
</evidence>
<dbReference type="RefSeq" id="XP_028497780.1">
    <property type="nucleotide sequence ID" value="XM_028636018.1"/>
</dbReference>
<proteinExistence type="inferred from homology"/>
<dbReference type="SUPFAM" id="SSF103473">
    <property type="entry name" value="MFS general substrate transporter"/>
    <property type="match status" value="1"/>
</dbReference>
<reference evidence="5 6" key="1">
    <citation type="submission" date="2018-10" db="EMBL/GenBank/DDBJ databases">
        <title>Genome sequence of Verticillium nonalfalfae VnAa140.</title>
        <authorList>
            <person name="Stajich J.E."/>
            <person name="Kasson M.T."/>
        </authorList>
    </citation>
    <scope>NUCLEOTIDE SEQUENCE [LARGE SCALE GENOMIC DNA]</scope>
    <source>
        <strain evidence="5 6">VnAa140</strain>
    </source>
</reference>
<feature type="transmembrane region" description="Helical" evidence="3">
    <location>
        <begin position="141"/>
        <end position="160"/>
    </location>
</feature>
<dbReference type="EMBL" id="RBVV01000014">
    <property type="protein sequence ID" value="RNJ59622.1"/>
    <property type="molecule type" value="Genomic_DNA"/>
</dbReference>
<dbReference type="PANTHER" id="PTHR11360">
    <property type="entry name" value="MONOCARBOXYLATE TRANSPORTER"/>
    <property type="match status" value="1"/>
</dbReference>
<dbReference type="PANTHER" id="PTHR11360:SF315">
    <property type="entry name" value="TRANSPORTER MCH2-RELATED"/>
    <property type="match status" value="1"/>
</dbReference>
<dbReference type="Proteomes" id="UP000267145">
    <property type="component" value="Unassembled WGS sequence"/>
</dbReference>
<name>A0A3M9YI56_9PEZI</name>
<feature type="transmembrane region" description="Helical" evidence="3">
    <location>
        <begin position="205"/>
        <end position="225"/>
    </location>
</feature>
<dbReference type="InterPro" id="IPR020846">
    <property type="entry name" value="MFS_dom"/>
</dbReference>
<dbReference type="AlphaFoldDB" id="A0A3M9YI56"/>
<comment type="subcellular location">
    <subcellularLocation>
        <location evidence="1">Membrane</location>
        <topology evidence="1">Multi-pass membrane protein</topology>
    </subcellularLocation>
</comment>
<feature type="transmembrane region" description="Helical" evidence="3">
    <location>
        <begin position="172"/>
        <end position="193"/>
    </location>
</feature>
<feature type="domain" description="Major facilitator superfamily (MFS) profile" evidence="4">
    <location>
        <begin position="252"/>
        <end position="467"/>
    </location>
</feature>
<gene>
    <name evidence="5" type="ORF">D7B24_001798</name>
</gene>
<dbReference type="GeneID" id="39605487"/>
<feature type="transmembrane region" description="Helical" evidence="3">
    <location>
        <begin position="378"/>
        <end position="397"/>
    </location>
</feature>
<evidence type="ECO:0000259" key="4">
    <source>
        <dbReference type="PROSITE" id="PS50850"/>
    </source>
</evidence>
<feature type="transmembrane region" description="Helical" evidence="3">
    <location>
        <begin position="116"/>
        <end position="135"/>
    </location>
</feature>